<dbReference type="Proteomes" id="UP001286313">
    <property type="component" value="Unassembled WGS sequence"/>
</dbReference>
<dbReference type="AlphaFoldDB" id="A0AAE1FZG1"/>
<accession>A0AAE1FZG1</accession>
<evidence type="ECO:0000313" key="1">
    <source>
        <dbReference type="EMBL" id="KAK3882596.1"/>
    </source>
</evidence>
<proteinExistence type="predicted"/>
<protein>
    <submittedName>
        <fullName evidence="1">Uncharacterized protein</fullName>
    </submittedName>
</protein>
<dbReference type="EMBL" id="JAWQEG010001077">
    <property type="protein sequence ID" value="KAK3882596.1"/>
    <property type="molecule type" value="Genomic_DNA"/>
</dbReference>
<gene>
    <name evidence="1" type="ORF">Pcinc_013043</name>
</gene>
<sequence length="128" mass="14204">MTNVPSFNSEHPTLYPTRLDVQFTASTTCINLQPFARCVIQMDLDSARDYRVDGDSRHMWRPLWCAALHLSHHATRNLVAGHYSSTTRLQTSGTRSLEKGRTVGTKEVGTGSIETLFSNPANARAQLG</sequence>
<comment type="caution">
    <text evidence="1">The sequence shown here is derived from an EMBL/GenBank/DDBJ whole genome shotgun (WGS) entry which is preliminary data.</text>
</comment>
<reference evidence="1" key="1">
    <citation type="submission" date="2023-10" db="EMBL/GenBank/DDBJ databases">
        <title>Genome assemblies of two species of porcelain crab, Petrolisthes cinctipes and Petrolisthes manimaculis (Anomura: Porcellanidae).</title>
        <authorList>
            <person name="Angst P."/>
        </authorList>
    </citation>
    <scope>NUCLEOTIDE SEQUENCE</scope>
    <source>
        <strain evidence="1">PB745_01</strain>
        <tissue evidence="1">Gill</tissue>
    </source>
</reference>
<organism evidence="1 2">
    <name type="scientific">Petrolisthes cinctipes</name>
    <name type="common">Flat porcelain crab</name>
    <dbReference type="NCBI Taxonomy" id="88211"/>
    <lineage>
        <taxon>Eukaryota</taxon>
        <taxon>Metazoa</taxon>
        <taxon>Ecdysozoa</taxon>
        <taxon>Arthropoda</taxon>
        <taxon>Crustacea</taxon>
        <taxon>Multicrustacea</taxon>
        <taxon>Malacostraca</taxon>
        <taxon>Eumalacostraca</taxon>
        <taxon>Eucarida</taxon>
        <taxon>Decapoda</taxon>
        <taxon>Pleocyemata</taxon>
        <taxon>Anomura</taxon>
        <taxon>Galatheoidea</taxon>
        <taxon>Porcellanidae</taxon>
        <taxon>Petrolisthes</taxon>
    </lineage>
</organism>
<name>A0AAE1FZG1_PETCI</name>
<evidence type="ECO:0000313" key="2">
    <source>
        <dbReference type="Proteomes" id="UP001286313"/>
    </source>
</evidence>
<keyword evidence="2" id="KW-1185">Reference proteome</keyword>